<reference evidence="7" key="1">
    <citation type="submission" date="2020-10" db="EMBL/GenBank/DDBJ databases">
        <title>High-Quality Genome Resource of Clonostachys rosea strain S41 by Oxford Nanopore Long-Read Sequencing.</title>
        <authorList>
            <person name="Wang H."/>
        </authorList>
    </citation>
    <scope>NUCLEOTIDE SEQUENCE</scope>
    <source>
        <strain evidence="7">S41</strain>
    </source>
</reference>
<evidence type="ECO:0000256" key="5">
    <source>
        <dbReference type="ARBA" id="ARBA00023136"/>
    </source>
</evidence>
<feature type="transmembrane region" description="Helical" evidence="6">
    <location>
        <begin position="117"/>
        <end position="141"/>
    </location>
</feature>
<proteinExistence type="predicted"/>
<protein>
    <recommendedName>
        <fullName evidence="9">Amino acid permease/ SLC12A domain-containing protein</fullName>
    </recommendedName>
</protein>
<accession>A0A8H7NIB5</accession>
<evidence type="ECO:0000256" key="3">
    <source>
        <dbReference type="ARBA" id="ARBA00022692"/>
    </source>
</evidence>
<dbReference type="Gene3D" id="1.20.1740.10">
    <property type="entry name" value="Amino acid/polyamine transporter I"/>
    <property type="match status" value="1"/>
</dbReference>
<gene>
    <name evidence="7" type="ORF">IM811_007187</name>
</gene>
<organism evidence="7 8">
    <name type="scientific">Bionectria ochroleuca</name>
    <name type="common">Gliocladium roseum</name>
    <dbReference type="NCBI Taxonomy" id="29856"/>
    <lineage>
        <taxon>Eukaryota</taxon>
        <taxon>Fungi</taxon>
        <taxon>Dikarya</taxon>
        <taxon>Ascomycota</taxon>
        <taxon>Pezizomycotina</taxon>
        <taxon>Sordariomycetes</taxon>
        <taxon>Hypocreomycetidae</taxon>
        <taxon>Hypocreales</taxon>
        <taxon>Bionectriaceae</taxon>
        <taxon>Clonostachys</taxon>
    </lineage>
</organism>
<dbReference type="PIRSF" id="PIRSF006060">
    <property type="entry name" value="AA_transporter"/>
    <property type="match status" value="1"/>
</dbReference>
<feature type="transmembrane region" description="Helical" evidence="6">
    <location>
        <begin position="431"/>
        <end position="453"/>
    </location>
</feature>
<dbReference type="EMBL" id="JADCTT010000002">
    <property type="protein sequence ID" value="KAF9756243.1"/>
    <property type="molecule type" value="Genomic_DNA"/>
</dbReference>
<keyword evidence="4 6" id="KW-1133">Transmembrane helix</keyword>
<evidence type="ECO:0000313" key="8">
    <source>
        <dbReference type="Proteomes" id="UP000616885"/>
    </source>
</evidence>
<feature type="transmembrane region" description="Helical" evidence="6">
    <location>
        <begin position="400"/>
        <end position="419"/>
    </location>
</feature>
<keyword evidence="3 6" id="KW-0812">Transmembrane</keyword>
<dbReference type="InterPro" id="IPR002293">
    <property type="entry name" value="AA/rel_permease1"/>
</dbReference>
<feature type="transmembrane region" description="Helical" evidence="6">
    <location>
        <begin position="318"/>
        <end position="341"/>
    </location>
</feature>
<dbReference type="PANTHER" id="PTHR45649">
    <property type="entry name" value="AMINO-ACID PERMEASE BAT1"/>
    <property type="match status" value="1"/>
</dbReference>
<feature type="transmembrane region" description="Helical" evidence="6">
    <location>
        <begin position="374"/>
        <end position="394"/>
    </location>
</feature>
<evidence type="ECO:0008006" key="9">
    <source>
        <dbReference type="Google" id="ProtNLM"/>
    </source>
</evidence>
<evidence type="ECO:0000256" key="1">
    <source>
        <dbReference type="ARBA" id="ARBA00004141"/>
    </source>
</evidence>
<dbReference type="GO" id="GO:0016020">
    <property type="term" value="C:membrane"/>
    <property type="evidence" value="ECO:0007669"/>
    <property type="project" value="UniProtKB-SubCell"/>
</dbReference>
<dbReference type="AlphaFoldDB" id="A0A8H7NIB5"/>
<keyword evidence="5 6" id="KW-0472">Membrane</keyword>
<name>A0A8H7NIB5_BIOOC</name>
<keyword evidence="2" id="KW-0813">Transport</keyword>
<feature type="transmembrane region" description="Helical" evidence="6">
    <location>
        <begin position="70"/>
        <end position="96"/>
    </location>
</feature>
<evidence type="ECO:0000313" key="7">
    <source>
        <dbReference type="EMBL" id="KAF9756243.1"/>
    </source>
</evidence>
<comment type="caution">
    <text evidence="7">The sequence shown here is derived from an EMBL/GenBank/DDBJ whole genome shotgun (WGS) entry which is preliminary data.</text>
</comment>
<evidence type="ECO:0000256" key="6">
    <source>
        <dbReference type="SAM" id="Phobius"/>
    </source>
</evidence>
<feature type="transmembrane region" description="Helical" evidence="6">
    <location>
        <begin position="465"/>
        <end position="485"/>
    </location>
</feature>
<feature type="transmembrane region" description="Helical" evidence="6">
    <location>
        <begin position="41"/>
        <end position="64"/>
    </location>
</feature>
<feature type="transmembrane region" description="Helical" evidence="6">
    <location>
        <begin position="271"/>
        <end position="293"/>
    </location>
</feature>
<dbReference type="GO" id="GO:0022857">
    <property type="term" value="F:transmembrane transporter activity"/>
    <property type="evidence" value="ECO:0007669"/>
    <property type="project" value="InterPro"/>
</dbReference>
<dbReference type="PANTHER" id="PTHR45649:SF11">
    <property type="entry name" value="TRANSPORTER, PUTATIVE (EUROFUNG)-RELATED"/>
    <property type="match status" value="1"/>
</dbReference>
<evidence type="ECO:0000256" key="2">
    <source>
        <dbReference type="ARBA" id="ARBA00022448"/>
    </source>
</evidence>
<feature type="transmembrane region" description="Helical" evidence="6">
    <location>
        <begin position="190"/>
        <end position="210"/>
    </location>
</feature>
<sequence>MSNKAKSEEVRPASSTAGEVDVLKPEIHEEKLAKRYSPLSVIAFAFTTTNSWVAFSSTLAAPLICGGSPTLIYGLIGGGIIMSIIGIGFAELASAFPSAGGQYHIVYMVFPPSLRRGAAFFAGWLSIIYIAAALASCNIFVSNSILYLVSIWESSYEIQAWHTYLLHIALCVAAFFATSRFPGAIGRIGIAVFWLSLIGFVASMAAILSVSKTKQTSSFVFKDFQNVSGWNDGWSVVLGITGCLWAYSGVDAATHVAEEVKNPSRTVPTAIFLSLGLGIITVVAWNIAIMFSITDLDALLSSEVAVLEVYSQALNNKAAVTIFGVYYIVMFYTIVLNLFIFGGRTFWSLSRDGGVPYSKYFVHLQWASPVRATFVMLVLEIVLGVLYVASTTAYNSFVNLTLFALNITVAMPQACLLFRGRACLPERAFSLGKYGFIVNALATLSVIFFSITFSFPPEMPVTGSSMNYLIVVMAVGVVFIAAIWWGDFARHSQVLLAATCMDLITE</sequence>
<feature type="transmembrane region" description="Helical" evidence="6">
    <location>
        <begin position="161"/>
        <end position="178"/>
    </location>
</feature>
<comment type="subcellular location">
    <subcellularLocation>
        <location evidence="1">Membrane</location>
        <topology evidence="1">Multi-pass membrane protein</topology>
    </subcellularLocation>
</comment>
<evidence type="ECO:0000256" key="4">
    <source>
        <dbReference type="ARBA" id="ARBA00022989"/>
    </source>
</evidence>
<dbReference type="Pfam" id="PF13520">
    <property type="entry name" value="AA_permease_2"/>
    <property type="match status" value="1"/>
</dbReference>
<dbReference type="Proteomes" id="UP000616885">
    <property type="component" value="Unassembled WGS sequence"/>
</dbReference>